<gene>
    <name evidence="14" type="ORF">FYJ45_24510</name>
</gene>
<dbReference type="GO" id="GO:0006310">
    <property type="term" value="P:DNA recombination"/>
    <property type="evidence" value="ECO:0007669"/>
    <property type="project" value="UniProtKB-KW"/>
</dbReference>
<dbReference type="GO" id="GO:0051301">
    <property type="term" value="P:cell division"/>
    <property type="evidence" value="ECO:0007669"/>
    <property type="project" value="UniProtKB-KW"/>
</dbReference>
<evidence type="ECO:0000256" key="7">
    <source>
        <dbReference type="ARBA" id="ARBA00022908"/>
    </source>
</evidence>
<dbReference type="Gene3D" id="1.10.150.130">
    <property type="match status" value="1"/>
</dbReference>
<dbReference type="GO" id="GO:0003677">
    <property type="term" value="F:DNA binding"/>
    <property type="evidence" value="ECO:0007669"/>
    <property type="project" value="UniProtKB-UniRule"/>
</dbReference>
<comment type="caution">
    <text evidence="14">The sequence shown here is derived from an EMBL/GenBank/DDBJ whole genome shotgun (WGS) entry which is preliminary data.</text>
</comment>
<dbReference type="GO" id="GO:0015074">
    <property type="term" value="P:DNA integration"/>
    <property type="evidence" value="ECO:0007669"/>
    <property type="project" value="UniProtKB-KW"/>
</dbReference>
<organism evidence="14 15">
    <name type="scientific">Eisenbergiella porci</name>
    <dbReference type="NCBI Taxonomy" id="2652274"/>
    <lineage>
        <taxon>Bacteria</taxon>
        <taxon>Bacillati</taxon>
        <taxon>Bacillota</taxon>
        <taxon>Clostridia</taxon>
        <taxon>Lachnospirales</taxon>
        <taxon>Lachnospiraceae</taxon>
        <taxon>Eisenbergiella</taxon>
    </lineage>
</organism>
<evidence type="ECO:0000256" key="1">
    <source>
        <dbReference type="ARBA" id="ARBA00003283"/>
    </source>
</evidence>
<dbReference type="InterPro" id="IPR013762">
    <property type="entry name" value="Integrase-like_cat_sf"/>
</dbReference>
<proteinExistence type="inferred from homology"/>
<evidence type="ECO:0000256" key="10">
    <source>
        <dbReference type="ARBA" id="ARBA00023306"/>
    </source>
</evidence>
<dbReference type="PROSITE" id="PS51900">
    <property type="entry name" value="CB"/>
    <property type="match status" value="1"/>
</dbReference>
<dbReference type="CDD" id="cd00397">
    <property type="entry name" value="DNA_BRE_C"/>
    <property type="match status" value="1"/>
</dbReference>
<comment type="subcellular location">
    <subcellularLocation>
        <location evidence="2">Cytoplasm</location>
    </subcellularLocation>
</comment>
<dbReference type="PROSITE" id="PS51898">
    <property type="entry name" value="TYR_RECOMBINASE"/>
    <property type="match status" value="1"/>
</dbReference>
<evidence type="ECO:0000259" key="13">
    <source>
        <dbReference type="PROSITE" id="PS51900"/>
    </source>
</evidence>
<dbReference type="EMBL" id="VUMI01000061">
    <property type="protein sequence ID" value="MSS91281.1"/>
    <property type="molecule type" value="Genomic_DNA"/>
</dbReference>
<dbReference type="InterPro" id="IPR011010">
    <property type="entry name" value="DNA_brk_join_enz"/>
</dbReference>
<keyword evidence="15" id="KW-1185">Reference proteome</keyword>
<reference evidence="14 15" key="1">
    <citation type="submission" date="2019-08" db="EMBL/GenBank/DDBJ databases">
        <title>In-depth cultivation of the pig gut microbiome towards novel bacterial diversity and tailored functional studies.</title>
        <authorList>
            <person name="Wylensek D."/>
            <person name="Hitch T.C.A."/>
            <person name="Clavel T."/>
        </authorList>
    </citation>
    <scope>NUCLEOTIDE SEQUENCE [LARGE SCALE GENOMIC DNA]</scope>
    <source>
        <strain evidence="14 15">WCA-389-WT-23B</strain>
    </source>
</reference>
<keyword evidence="9" id="KW-0233">DNA recombination</keyword>
<keyword evidence="5" id="KW-0132">Cell division</keyword>
<evidence type="ECO:0000256" key="11">
    <source>
        <dbReference type="PROSITE-ProRule" id="PRU01248"/>
    </source>
</evidence>
<dbReference type="Gene3D" id="1.10.443.10">
    <property type="entry name" value="Intergrase catalytic core"/>
    <property type="match status" value="1"/>
</dbReference>
<dbReference type="InterPro" id="IPR002104">
    <property type="entry name" value="Integrase_catalytic"/>
</dbReference>
<feature type="domain" description="Tyr recombinase" evidence="12">
    <location>
        <begin position="203"/>
        <end position="389"/>
    </location>
</feature>
<dbReference type="InterPro" id="IPR010998">
    <property type="entry name" value="Integrase_recombinase_N"/>
</dbReference>
<dbReference type="AlphaFoldDB" id="A0A6N7W7P5"/>
<dbReference type="InterPro" id="IPR044068">
    <property type="entry name" value="CB"/>
</dbReference>
<dbReference type="InterPro" id="IPR050090">
    <property type="entry name" value="Tyrosine_recombinase_XerCD"/>
</dbReference>
<dbReference type="InterPro" id="IPR004107">
    <property type="entry name" value="Integrase_SAM-like_N"/>
</dbReference>
<dbReference type="PANTHER" id="PTHR30349:SF77">
    <property type="entry name" value="TYROSINE RECOMBINASE XERC"/>
    <property type="match status" value="1"/>
</dbReference>
<evidence type="ECO:0000259" key="12">
    <source>
        <dbReference type="PROSITE" id="PS51898"/>
    </source>
</evidence>
<keyword evidence="10" id="KW-0131">Cell cycle</keyword>
<evidence type="ECO:0000256" key="9">
    <source>
        <dbReference type="ARBA" id="ARBA00023172"/>
    </source>
</evidence>
<evidence type="ECO:0000313" key="14">
    <source>
        <dbReference type="EMBL" id="MSS91281.1"/>
    </source>
</evidence>
<evidence type="ECO:0000256" key="6">
    <source>
        <dbReference type="ARBA" id="ARBA00022829"/>
    </source>
</evidence>
<accession>A0A6N7W7P5</accession>
<evidence type="ECO:0000256" key="4">
    <source>
        <dbReference type="ARBA" id="ARBA00022490"/>
    </source>
</evidence>
<dbReference type="GO" id="GO:0005737">
    <property type="term" value="C:cytoplasm"/>
    <property type="evidence" value="ECO:0007669"/>
    <property type="project" value="UniProtKB-SubCell"/>
</dbReference>
<feature type="domain" description="Core-binding (CB)" evidence="13">
    <location>
        <begin position="102"/>
        <end position="189"/>
    </location>
</feature>
<dbReference type="GO" id="GO:0007059">
    <property type="term" value="P:chromosome segregation"/>
    <property type="evidence" value="ECO:0007669"/>
    <property type="project" value="UniProtKB-KW"/>
</dbReference>
<dbReference type="PANTHER" id="PTHR30349">
    <property type="entry name" value="PHAGE INTEGRASE-RELATED"/>
    <property type="match status" value="1"/>
</dbReference>
<dbReference type="Proteomes" id="UP000436047">
    <property type="component" value="Unassembled WGS sequence"/>
</dbReference>
<protein>
    <submittedName>
        <fullName evidence="14">Tyrosine-type recombinase/integrase</fullName>
    </submittedName>
</protein>
<dbReference type="SUPFAM" id="SSF56349">
    <property type="entry name" value="DNA breaking-rejoining enzymes"/>
    <property type="match status" value="1"/>
</dbReference>
<evidence type="ECO:0000256" key="2">
    <source>
        <dbReference type="ARBA" id="ARBA00004496"/>
    </source>
</evidence>
<name>A0A6N7W7P5_9FIRM</name>
<keyword evidence="8 11" id="KW-0238">DNA-binding</keyword>
<evidence type="ECO:0000256" key="8">
    <source>
        <dbReference type="ARBA" id="ARBA00023125"/>
    </source>
</evidence>
<comment type="function">
    <text evidence="1">Site-specific tyrosine recombinase, which acts by catalyzing the cutting and rejoining of the recombining DNA molecules.</text>
</comment>
<evidence type="ECO:0000256" key="3">
    <source>
        <dbReference type="ARBA" id="ARBA00008857"/>
    </source>
</evidence>
<evidence type="ECO:0000256" key="5">
    <source>
        <dbReference type="ARBA" id="ARBA00022618"/>
    </source>
</evidence>
<dbReference type="Pfam" id="PF13495">
    <property type="entry name" value="Phage_int_SAM_4"/>
    <property type="match status" value="1"/>
</dbReference>
<dbReference type="Pfam" id="PF00589">
    <property type="entry name" value="Phage_integrase"/>
    <property type="match status" value="1"/>
</dbReference>
<sequence>MELPKKCTLKNICSITGQKAAVHVPRQENHAPLMSLRLLYHILGRKETGVGMVNSGNLTNKELVIQSVITAMSTILETVQLQALDNVLRTKLHGLRVEEESTELSTWTDDNDYMIRIFCANKKLEGCKESSLAQYRLSVRQLFYFLNKNYREITKDDIKYFLAARSLNVSQNTLVNTKRNLSSFFTFLHDEGYITMHPVKTIKGMKPLDTENIHLTLEEEVAVRDVEKTIRDEALTDFLFSTGVRVGEAAAMNISDVNFTAGTVTFRGEKSDRIRTVVLDARAKLHLIMYLERRKDSNPALFVTNRTYHGIPRRLGKSAIEDITKAIGVRAGLDKVLTVHVFRRTFATRMADKGCPLETLQELMGHRSPETTKRYIARSQKRIHREAARYMEVA</sequence>
<comment type="similarity">
    <text evidence="3">Belongs to the 'phage' integrase family.</text>
</comment>
<evidence type="ECO:0000313" key="15">
    <source>
        <dbReference type="Proteomes" id="UP000436047"/>
    </source>
</evidence>
<keyword evidence="7" id="KW-0229">DNA integration</keyword>
<keyword evidence="6" id="KW-0159">Chromosome partition</keyword>
<keyword evidence="4" id="KW-0963">Cytoplasm</keyword>